<evidence type="ECO:0000313" key="5">
    <source>
        <dbReference type="Proteomes" id="UP000887043"/>
    </source>
</evidence>
<comment type="caution">
    <text evidence="4">The sequence shown here is derived from an EMBL/GenBank/DDBJ whole genome shotgun (WGS) entry which is preliminary data.</text>
</comment>
<name>A0AA37HXH0_SEGBR</name>
<evidence type="ECO:0000256" key="1">
    <source>
        <dbReference type="ARBA" id="ARBA00022723"/>
    </source>
</evidence>
<keyword evidence="3" id="KW-0732">Signal</keyword>
<dbReference type="GO" id="GO:0046872">
    <property type="term" value="F:metal ion binding"/>
    <property type="evidence" value="ECO:0007669"/>
    <property type="project" value="UniProtKB-KW"/>
</dbReference>
<evidence type="ECO:0008006" key="6">
    <source>
        <dbReference type="Google" id="ProtNLM"/>
    </source>
</evidence>
<keyword evidence="2" id="KW-0325">Glycoprotein</keyword>
<protein>
    <recommendedName>
        <fullName evidence="6">Pectate lyase</fullName>
    </recommendedName>
</protein>
<dbReference type="AlphaFoldDB" id="A0AA37HXH0"/>
<dbReference type="Gene3D" id="2.160.20.10">
    <property type="entry name" value="Single-stranded right-handed beta-helix, Pectin lyase-like"/>
    <property type="match status" value="1"/>
</dbReference>
<dbReference type="RefSeq" id="WP_006281335.1">
    <property type="nucleotide sequence ID" value="NZ_BPTR01000001.1"/>
</dbReference>
<accession>A0AA37HXH0</accession>
<proteinExistence type="predicted"/>
<dbReference type="InterPro" id="IPR012334">
    <property type="entry name" value="Pectin_lyas_fold"/>
</dbReference>
<dbReference type="PANTHER" id="PTHR42970">
    <property type="entry name" value="PECTATE LYASE C-RELATED"/>
    <property type="match status" value="1"/>
</dbReference>
<reference evidence="4" key="1">
    <citation type="submission" date="2021-08" db="EMBL/GenBank/DDBJ databases">
        <title>Prevotella lacticifex sp. nov., isolated from rumen of cow.</title>
        <authorList>
            <person name="Shinkai T."/>
            <person name="Ikeyama N."/>
            <person name="Kumagai M."/>
            <person name="Ohmori H."/>
            <person name="Sakamoto M."/>
            <person name="Ohkuma M."/>
            <person name="Mitsumori M."/>
        </authorList>
    </citation>
    <scope>NUCLEOTIDE SEQUENCE</scope>
    <source>
        <strain evidence="4">DSM 11371</strain>
    </source>
</reference>
<dbReference type="EMBL" id="BPTR01000001">
    <property type="protein sequence ID" value="GJG27674.1"/>
    <property type="molecule type" value="Genomic_DNA"/>
</dbReference>
<dbReference type="InterPro" id="IPR011050">
    <property type="entry name" value="Pectin_lyase_fold/virulence"/>
</dbReference>
<dbReference type="InterPro" id="IPR013783">
    <property type="entry name" value="Ig-like_fold"/>
</dbReference>
<evidence type="ECO:0000313" key="4">
    <source>
        <dbReference type="EMBL" id="GJG27674.1"/>
    </source>
</evidence>
<gene>
    <name evidence="4" type="ORF">PRRU23_13740</name>
</gene>
<keyword evidence="1" id="KW-0479">Metal-binding</keyword>
<sequence>MKKSIQNNRISLGITKRAFGFGLCFMAALGAQAQYFDLDQSRRRTAEVSADGFTSWMLPELPPNATDSRNYGQVEVCIKNTSKNHSVRTGWYKGQIAKDRLVNDGIHVDGVEAGKRSITVIIKGLPEGEHSLQAYHNNTDGLTNLSDIQVAVNGKKVASIPQSNREATRVSSAKSYVTFTGTTATIEYSCTTDFYINSLELDVPNADNMVSSPFPANNDVHADADGGTAHLQWKAAVNGADSQQLYWATDKQVLEHGGGTNIRLSATATSYDLTGLSPMQKYYWRIDVTKEGKTTQGQVWMFQPRRIAFPGAEGYGKYAIGGRGGDVYHVTSLSDEDKPGTFRYGVTHVNGPRTIVFDVAGVITLNSRLAVNAPFVTIAGQTAPGRGILFRSKALGVANDGITRFIRLRLGGGDQWTGTGANLNTMDGMGMAGNNHSIMDHCSIGWAIDEGFSSRNSQNLTLQHTLISEELNFAGHSHYVEQSNRYVEHGYAATIGGGSPEGVASYHHNLLAHNNGRNWSMGGGLLDGKYAGHLDLFNNVCYNWGSRATDGGAHEVNFVGNYYKMGPATTQPILLCADLEGTGGGSQSYYMSGNIRENLDQTKTTDQTALQKIRTKNKQKVDWEVFRNHPFFPSLAKVESAEAAYKNVLSDVGCNMPELDNHDVRMIDETLQGKTSTEGHYTHKKGLIDRESDSEGFEGLNIITASRPAGWDSDQDGMPDWWEKAYGTNPTVADNNGDKSGNHFTNLEEYLNWIAEPNFQIDGKAKIDLATYFRGYKKPVYTIVQADGEGIATVKGKKLVVKNNAHNQLFTVKVKAEEDGVSLVRSFNFYLK</sequence>
<organism evidence="4 5">
    <name type="scientific">Segatella bryantii</name>
    <name type="common">Prevotella bryantii</name>
    <dbReference type="NCBI Taxonomy" id="77095"/>
    <lineage>
        <taxon>Bacteria</taxon>
        <taxon>Pseudomonadati</taxon>
        <taxon>Bacteroidota</taxon>
        <taxon>Bacteroidia</taxon>
        <taxon>Bacteroidales</taxon>
        <taxon>Prevotellaceae</taxon>
        <taxon>Segatella</taxon>
    </lineage>
</organism>
<dbReference type="InterPro" id="IPR052063">
    <property type="entry name" value="Polysaccharide_Lyase_1"/>
</dbReference>
<dbReference type="Gene3D" id="2.60.40.10">
    <property type="entry name" value="Immunoglobulins"/>
    <property type="match status" value="1"/>
</dbReference>
<evidence type="ECO:0000256" key="3">
    <source>
        <dbReference type="SAM" id="SignalP"/>
    </source>
</evidence>
<dbReference type="PANTHER" id="PTHR42970:SF1">
    <property type="entry name" value="PECTATE LYASE C-RELATED"/>
    <property type="match status" value="1"/>
</dbReference>
<dbReference type="SUPFAM" id="SSF51126">
    <property type="entry name" value="Pectin lyase-like"/>
    <property type="match status" value="1"/>
</dbReference>
<feature type="chain" id="PRO_5041402644" description="Pectate lyase" evidence="3">
    <location>
        <begin position="34"/>
        <end position="832"/>
    </location>
</feature>
<feature type="signal peptide" evidence="3">
    <location>
        <begin position="1"/>
        <end position="33"/>
    </location>
</feature>
<evidence type="ECO:0000256" key="2">
    <source>
        <dbReference type="ARBA" id="ARBA00023180"/>
    </source>
</evidence>
<dbReference type="Proteomes" id="UP000887043">
    <property type="component" value="Unassembled WGS sequence"/>
</dbReference>